<keyword evidence="13" id="KW-1185">Reference proteome</keyword>
<feature type="domain" description="Protein kinase" evidence="10">
    <location>
        <begin position="71"/>
        <end position="534"/>
    </location>
</feature>
<keyword evidence="3 12" id="KW-0808">Transferase</keyword>
<feature type="compositionally biased region" description="Polar residues" evidence="9">
    <location>
        <begin position="1015"/>
        <end position="1027"/>
    </location>
</feature>
<evidence type="ECO:0000256" key="5">
    <source>
        <dbReference type="ARBA" id="ARBA00022777"/>
    </source>
</evidence>
<gene>
    <name evidence="12" type="ORF">BLNAU_6265</name>
</gene>
<feature type="compositionally biased region" description="Low complexity" evidence="9">
    <location>
        <begin position="338"/>
        <end position="358"/>
    </location>
</feature>
<proteinExistence type="predicted"/>
<feature type="compositionally biased region" description="Polar residues" evidence="9">
    <location>
        <begin position="974"/>
        <end position="999"/>
    </location>
</feature>
<feature type="region of interest" description="Disordered" evidence="9">
    <location>
        <begin position="242"/>
        <end position="271"/>
    </location>
</feature>
<feature type="compositionally biased region" description="Polar residues" evidence="9">
    <location>
        <begin position="1"/>
        <end position="10"/>
    </location>
</feature>
<evidence type="ECO:0000259" key="10">
    <source>
        <dbReference type="PROSITE" id="PS50011"/>
    </source>
</evidence>
<comment type="catalytic activity">
    <reaction evidence="8">
        <text>L-seryl-[protein] + ATP = O-phospho-L-seryl-[protein] + ADP + H(+)</text>
        <dbReference type="Rhea" id="RHEA:17989"/>
        <dbReference type="Rhea" id="RHEA-COMP:9863"/>
        <dbReference type="Rhea" id="RHEA-COMP:11604"/>
        <dbReference type="ChEBI" id="CHEBI:15378"/>
        <dbReference type="ChEBI" id="CHEBI:29999"/>
        <dbReference type="ChEBI" id="CHEBI:30616"/>
        <dbReference type="ChEBI" id="CHEBI:83421"/>
        <dbReference type="ChEBI" id="CHEBI:456216"/>
        <dbReference type="EC" id="2.7.11.1"/>
    </reaction>
</comment>
<dbReference type="PANTHER" id="PTHR24356">
    <property type="entry name" value="SERINE/THREONINE-PROTEIN KINASE"/>
    <property type="match status" value="1"/>
</dbReference>
<feature type="compositionally biased region" description="Polar residues" evidence="9">
    <location>
        <begin position="285"/>
        <end position="303"/>
    </location>
</feature>
<organism evidence="12 13">
    <name type="scientific">Blattamonas nauphoetae</name>
    <dbReference type="NCBI Taxonomy" id="2049346"/>
    <lineage>
        <taxon>Eukaryota</taxon>
        <taxon>Metamonada</taxon>
        <taxon>Preaxostyla</taxon>
        <taxon>Oxymonadida</taxon>
        <taxon>Blattamonas</taxon>
    </lineage>
</organism>
<comment type="catalytic activity">
    <reaction evidence="7">
        <text>L-threonyl-[protein] + ATP = O-phospho-L-threonyl-[protein] + ADP + H(+)</text>
        <dbReference type="Rhea" id="RHEA:46608"/>
        <dbReference type="Rhea" id="RHEA-COMP:11060"/>
        <dbReference type="Rhea" id="RHEA-COMP:11605"/>
        <dbReference type="ChEBI" id="CHEBI:15378"/>
        <dbReference type="ChEBI" id="CHEBI:30013"/>
        <dbReference type="ChEBI" id="CHEBI:30616"/>
        <dbReference type="ChEBI" id="CHEBI:61977"/>
        <dbReference type="ChEBI" id="CHEBI:456216"/>
        <dbReference type="EC" id="2.7.11.1"/>
    </reaction>
</comment>
<dbReference type="PANTHER" id="PTHR24356:SF1">
    <property type="entry name" value="SERINE_THREONINE-PROTEIN KINASE GREATWALL"/>
    <property type="match status" value="1"/>
</dbReference>
<feature type="compositionally biased region" description="Polar residues" evidence="9">
    <location>
        <begin position="311"/>
        <end position="337"/>
    </location>
</feature>
<evidence type="ECO:0000313" key="13">
    <source>
        <dbReference type="Proteomes" id="UP001281761"/>
    </source>
</evidence>
<dbReference type="EMBL" id="JARBJD010000035">
    <property type="protein sequence ID" value="KAK2958762.1"/>
    <property type="molecule type" value="Genomic_DNA"/>
</dbReference>
<dbReference type="PROSITE" id="PS51285">
    <property type="entry name" value="AGC_KINASE_CTER"/>
    <property type="match status" value="1"/>
</dbReference>
<feature type="compositionally biased region" description="Polar residues" evidence="9">
    <location>
        <begin position="725"/>
        <end position="742"/>
    </location>
</feature>
<dbReference type="InterPro" id="IPR050236">
    <property type="entry name" value="Ser_Thr_kinase_AGC"/>
</dbReference>
<evidence type="ECO:0000256" key="2">
    <source>
        <dbReference type="ARBA" id="ARBA00022527"/>
    </source>
</evidence>
<dbReference type="InterPro" id="IPR000961">
    <property type="entry name" value="AGC-kinase_C"/>
</dbReference>
<keyword evidence="6" id="KW-0067">ATP-binding</keyword>
<evidence type="ECO:0000256" key="6">
    <source>
        <dbReference type="ARBA" id="ARBA00022840"/>
    </source>
</evidence>
<feature type="compositionally biased region" description="Acidic residues" evidence="9">
    <location>
        <begin position="408"/>
        <end position="421"/>
    </location>
</feature>
<evidence type="ECO:0000256" key="8">
    <source>
        <dbReference type="ARBA" id="ARBA00048679"/>
    </source>
</evidence>
<evidence type="ECO:0000256" key="1">
    <source>
        <dbReference type="ARBA" id="ARBA00012513"/>
    </source>
</evidence>
<feature type="compositionally biased region" description="Polar residues" evidence="9">
    <location>
        <begin position="243"/>
        <end position="264"/>
    </location>
</feature>
<dbReference type="SUPFAM" id="SSF56112">
    <property type="entry name" value="Protein kinase-like (PK-like)"/>
    <property type="match status" value="1"/>
</dbReference>
<name>A0ABQ9Y4U9_9EUKA</name>
<evidence type="ECO:0000256" key="4">
    <source>
        <dbReference type="ARBA" id="ARBA00022741"/>
    </source>
</evidence>
<keyword evidence="5 12" id="KW-0418">Kinase</keyword>
<feature type="region of interest" description="Disordered" evidence="9">
    <location>
        <begin position="1"/>
        <end position="20"/>
    </location>
</feature>
<dbReference type="PROSITE" id="PS50011">
    <property type="entry name" value="PROTEIN_KINASE_DOM"/>
    <property type="match status" value="1"/>
</dbReference>
<dbReference type="Proteomes" id="UP001281761">
    <property type="component" value="Unassembled WGS sequence"/>
</dbReference>
<dbReference type="InterPro" id="IPR008271">
    <property type="entry name" value="Ser/Thr_kinase_AS"/>
</dbReference>
<dbReference type="Gene3D" id="1.10.510.10">
    <property type="entry name" value="Transferase(Phosphotransferase) domain 1"/>
    <property type="match status" value="2"/>
</dbReference>
<dbReference type="SMART" id="SM00220">
    <property type="entry name" value="S_TKc"/>
    <property type="match status" value="1"/>
</dbReference>
<accession>A0ABQ9Y4U9</accession>
<feature type="domain" description="AGC-kinase C-terminal" evidence="11">
    <location>
        <begin position="535"/>
        <end position="607"/>
    </location>
</feature>
<feature type="region of interest" description="Disordered" evidence="9">
    <location>
        <begin position="1193"/>
        <end position="1240"/>
    </location>
</feature>
<feature type="compositionally biased region" description="Basic and acidic residues" evidence="9">
    <location>
        <begin position="1002"/>
        <end position="1014"/>
    </location>
</feature>
<dbReference type="Pfam" id="PF00069">
    <property type="entry name" value="Pkinase"/>
    <property type="match status" value="2"/>
</dbReference>
<comment type="caution">
    <text evidence="12">The sequence shown here is derived from an EMBL/GenBank/DDBJ whole genome shotgun (WGS) entry which is preliminary data.</text>
</comment>
<feature type="compositionally biased region" description="Acidic residues" evidence="9">
    <location>
        <begin position="1207"/>
        <end position="1217"/>
    </location>
</feature>
<dbReference type="EC" id="2.7.11.1" evidence="1"/>
<evidence type="ECO:0000256" key="3">
    <source>
        <dbReference type="ARBA" id="ARBA00022679"/>
    </source>
</evidence>
<feature type="compositionally biased region" description="Polar residues" evidence="9">
    <location>
        <begin position="1231"/>
        <end position="1240"/>
    </location>
</feature>
<feature type="region of interest" description="Disordered" evidence="9">
    <location>
        <begin position="646"/>
        <end position="747"/>
    </location>
</feature>
<feature type="region of interest" description="Disordered" evidence="9">
    <location>
        <begin position="969"/>
        <end position="1130"/>
    </location>
</feature>
<reference evidence="12 13" key="1">
    <citation type="journal article" date="2022" name="bioRxiv">
        <title>Genomics of Preaxostyla Flagellates Illuminates Evolutionary Transitions and the Path Towards Mitochondrial Loss.</title>
        <authorList>
            <person name="Novak L.V.F."/>
            <person name="Treitli S.C."/>
            <person name="Pyrih J."/>
            <person name="Halakuc P."/>
            <person name="Pipaliya S.V."/>
            <person name="Vacek V."/>
            <person name="Brzon O."/>
            <person name="Soukal P."/>
            <person name="Eme L."/>
            <person name="Dacks J.B."/>
            <person name="Karnkowska A."/>
            <person name="Elias M."/>
            <person name="Hampl V."/>
        </authorList>
    </citation>
    <scope>NUCLEOTIDE SEQUENCE [LARGE SCALE GENOMIC DNA]</scope>
    <source>
        <strain evidence="12">NAU3</strain>
        <tissue evidence="12">Gut</tissue>
    </source>
</reference>
<evidence type="ECO:0000259" key="11">
    <source>
        <dbReference type="PROSITE" id="PS51285"/>
    </source>
</evidence>
<dbReference type="InterPro" id="IPR000719">
    <property type="entry name" value="Prot_kinase_dom"/>
</dbReference>
<protein>
    <recommendedName>
        <fullName evidence="1">non-specific serine/threonine protein kinase</fullName>
        <ecNumber evidence="1">2.7.11.1</ecNumber>
    </recommendedName>
</protein>
<keyword evidence="4" id="KW-0547">Nucleotide-binding</keyword>
<dbReference type="InterPro" id="IPR011009">
    <property type="entry name" value="Kinase-like_dom_sf"/>
</dbReference>
<feature type="compositionally biased region" description="Basic residues" evidence="9">
    <location>
        <begin position="672"/>
        <end position="682"/>
    </location>
</feature>
<keyword evidence="2 12" id="KW-0723">Serine/threonine-protein kinase</keyword>
<evidence type="ECO:0000313" key="12">
    <source>
        <dbReference type="EMBL" id="KAK2958762.1"/>
    </source>
</evidence>
<dbReference type="GO" id="GO:0004674">
    <property type="term" value="F:protein serine/threonine kinase activity"/>
    <property type="evidence" value="ECO:0007669"/>
    <property type="project" value="UniProtKB-KW"/>
</dbReference>
<evidence type="ECO:0000256" key="9">
    <source>
        <dbReference type="SAM" id="MobiDB-lite"/>
    </source>
</evidence>
<sequence length="1240" mass="137833">MAQPGRSQMPTGLEHVPSGRTVRPVTIQIPNPIDTSTIFDTFPLETSNNNPKPPAPAVPLPPPPVYSLADFEVIKPITKGAFGRVLLVKPEQRKGATTALDPNKLYAMKVLHRSGITESKVQKRLILEYEILEKLSTEHNDYIVKLVCSFQTQRNFYLVMEFQPGGDLFSFLTAMGYFDESVAIQYLTEIILAVEFLHSNNIVHCDLKPDNLLIGSDGHLRLTDFGLSFTAMFSRVDNDHMGTLNTSRSSPPASPQDSINQNLNSPPPKRKLSLRNKLHISDITIPTASDLQRSNKGSHSQAPVTAPPISPSTRFAQMTFDFSDQSKSETSSPVTANSASSPFSVSSSPSGSQGGDDQPGSRRSRRLSRKSIGPIQPKSCLGQSVETADGTEGADEQNDEIYSGSEKDYDDLSNNEEENDSNTEKVRIKGTPDYIAPEIIEASPFSTSFSVDWWAVGIIFYEMLTGTTPFNAPTRDEVFDSILDKDLASIMKESLPEEVGEDSRSLLFGLLEKNPTKRLGTYEGAAEIKNHRLFADVDWDTVFQQEPVFAPSFEEETTTEYFDARDERFPVVSITTDDVTEDIKNARKERALQHFNERSERLKQETTRQRQLRNAHRWAFISKNPLGRTTISFQQLRHNAGRSIKLQSEQPNIPTTTQTGVVPQIPPFRPKDTHKNRRRSRHQRDLFGTRQIKLSEVNEAQMISPMDAKRMAESQTGDDPLASPLNRSYSQASPRNHTTFPRISNLFTTPTTATSPINTLRKGTIYGSTLTFNQSRTPHRRVQTMLLTPEQTSSVHRSIFLTKQKELGGPPDSLHTQESGSSSGIWADPYNVSMDMRDHPVYAFAAKQIDNDPPESPHTELNSLMFSMPNIVSIKSRSRSDVSGTTLDPEKTQQTPVRFVTDISKSPILESPLRHTPIPSKSRDPSDLITMSIATERVVPTMPVELDGTNEAPRKLIWDSPDYLGHTHLGPYTVSHNPTRQISSTTNQRSNVTPENSPSAGDIHRDAPHVEFRSSLDTPPDTVQQNRGESESDSLSHSSSPSPSPVHPRFISPPNVIPPTNAKDDHSPHSNQLKAPLGTPPLNHHHSDTHSSFSLRKLPPNLSLETSPMSEQGYLDSLNTDSPSFAASGHHHLTDSLRSLQPRESFSRMNSLSLAVGVGEDTITKLVTNASSTNIDPHTHGFHRRTASAYPITPTRAEPGEHSFFPDCDDSQNESFEDSFFNDFDSERRNSTSLFSTPQQ</sequence>
<dbReference type="PROSITE" id="PS00108">
    <property type="entry name" value="PROTEIN_KINASE_ST"/>
    <property type="match status" value="1"/>
</dbReference>
<evidence type="ECO:0000256" key="7">
    <source>
        <dbReference type="ARBA" id="ARBA00047899"/>
    </source>
</evidence>
<feature type="region of interest" description="Disordered" evidence="9">
    <location>
        <begin position="285"/>
        <end position="429"/>
    </location>
</feature>
<feature type="compositionally biased region" description="Polar residues" evidence="9">
    <location>
        <begin position="646"/>
        <end position="661"/>
    </location>
</feature>
<dbReference type="Gene3D" id="3.30.200.20">
    <property type="entry name" value="Phosphorylase Kinase, domain 1"/>
    <property type="match status" value="2"/>
</dbReference>